<protein>
    <submittedName>
        <fullName evidence="7">(spotted green pufferfish) hypothetical protein</fullName>
    </submittedName>
</protein>
<dbReference type="GO" id="GO:0003714">
    <property type="term" value="F:transcription corepressor activity"/>
    <property type="evidence" value="ECO:0007669"/>
    <property type="project" value="TreeGrafter"/>
</dbReference>
<keyword evidence="3" id="KW-0539">Nucleus</keyword>
<evidence type="ECO:0000259" key="6">
    <source>
        <dbReference type="Pfam" id="PF03920"/>
    </source>
</evidence>
<name>Q4SHK2_TETNG</name>
<dbReference type="EMBL" id="CAAE01014581">
    <property type="protein sequence ID" value="CAF99880.1"/>
    <property type="molecule type" value="Genomic_DNA"/>
</dbReference>
<evidence type="ECO:0000313" key="7">
    <source>
        <dbReference type="EMBL" id="CAF99880.1"/>
    </source>
</evidence>
<comment type="similarity">
    <text evidence="2">Belongs to the WD repeat Groucho/TLE family.</text>
</comment>
<dbReference type="OrthoDB" id="8949191at2759"/>
<gene>
    <name evidence="7" type="ORF">GSTENG00018113001</name>
</gene>
<feature type="domain" description="Groucho/TLE N-terminal Q-rich" evidence="6">
    <location>
        <begin position="11"/>
        <end position="62"/>
    </location>
</feature>
<evidence type="ECO:0000256" key="1">
    <source>
        <dbReference type="ARBA" id="ARBA00004123"/>
    </source>
</evidence>
<keyword evidence="4" id="KW-0175">Coiled coil</keyword>
<proteinExistence type="inferred from homology"/>
<dbReference type="KEGG" id="tng:GSTEN00018113G001"/>
<sequence length="294" mass="31225">QAPHQPGQPGFKFTVAESCDRIKDEFQFLQAQYHSLKVEYDKLANEKTEMQRHYVMYYEMSTASTSRCINRLLSAWRLLEGGKHAASLVVAGSRSFLEAGGSFSKAGGWILFPADPLVLRLLCVFAAAAAPGAAPLPRRPRPPGAAAPPPVGPAAAGPAPCDGRRLRAAGAGRSGQPGPPACKRREEPPRPGAPRTRVQHGTCTLPLTVTFPSQTGHTHTHSHTHSLSCPLLRPGCVRSAGSVSVSSWTSPLVSPHPSDAETCTCLTRSPGTCARGQLEVAGWDPGRRADVSDC</sequence>
<dbReference type="GO" id="GO:0090090">
    <property type="term" value="P:negative regulation of canonical Wnt signaling pathway"/>
    <property type="evidence" value="ECO:0007669"/>
    <property type="project" value="TreeGrafter"/>
</dbReference>
<evidence type="ECO:0000256" key="5">
    <source>
        <dbReference type="SAM" id="MobiDB-lite"/>
    </source>
</evidence>
<feature type="coiled-coil region" evidence="4">
    <location>
        <begin position="19"/>
        <end position="53"/>
    </location>
</feature>
<comment type="subcellular location">
    <subcellularLocation>
        <location evidence="1">Nucleus</location>
    </subcellularLocation>
</comment>
<evidence type="ECO:0000256" key="3">
    <source>
        <dbReference type="ARBA" id="ARBA00023242"/>
    </source>
</evidence>
<reference evidence="7" key="1">
    <citation type="journal article" date="2004" name="Nature">
        <title>Genome duplication in the teleost fish Tetraodon nigroviridis reveals the early vertebrate proto-karyotype.</title>
        <authorList>
            <person name="Jaillon O."/>
            <person name="Aury J.-M."/>
            <person name="Brunet F."/>
            <person name="Petit J.-L."/>
            <person name="Stange-Thomann N."/>
            <person name="Mauceli E."/>
            <person name="Bouneau L."/>
            <person name="Fischer C."/>
            <person name="Ozouf-Costaz C."/>
            <person name="Bernot A."/>
            <person name="Nicaud S."/>
            <person name="Jaffe D."/>
            <person name="Fisher S."/>
            <person name="Lutfalla G."/>
            <person name="Dossat C."/>
            <person name="Segurens B."/>
            <person name="Dasilva C."/>
            <person name="Salanoubat M."/>
            <person name="Levy M."/>
            <person name="Boudet N."/>
            <person name="Castellano S."/>
            <person name="Anthouard V."/>
            <person name="Jubin C."/>
            <person name="Castelli V."/>
            <person name="Katinka M."/>
            <person name="Vacherie B."/>
            <person name="Biemont C."/>
            <person name="Skalli Z."/>
            <person name="Cattolico L."/>
            <person name="Poulain J."/>
            <person name="De Berardinis V."/>
            <person name="Cruaud C."/>
            <person name="Duprat S."/>
            <person name="Brottier P."/>
            <person name="Coutanceau J.-P."/>
            <person name="Gouzy J."/>
            <person name="Parra G."/>
            <person name="Lardier G."/>
            <person name="Chapple C."/>
            <person name="McKernan K.J."/>
            <person name="McEwan P."/>
            <person name="Bosak S."/>
            <person name="Kellis M."/>
            <person name="Volff J.-N."/>
            <person name="Guigo R."/>
            <person name="Zody M.C."/>
            <person name="Mesirov J."/>
            <person name="Lindblad-Toh K."/>
            <person name="Birren B."/>
            <person name="Nusbaum C."/>
            <person name="Kahn D."/>
            <person name="Robinson-Rechavi M."/>
            <person name="Laudet V."/>
            <person name="Schachter V."/>
            <person name="Quetier F."/>
            <person name="Saurin W."/>
            <person name="Scarpelli C."/>
            <person name="Wincker P."/>
            <person name="Lander E.S."/>
            <person name="Weissenbach J."/>
            <person name="Roest Crollius H."/>
        </authorList>
    </citation>
    <scope>NUCLEOTIDE SEQUENCE [LARGE SCALE GENOMIC DNA]</scope>
</reference>
<dbReference type="PANTHER" id="PTHR10814">
    <property type="entry name" value="TRANSDUCIN-LIKE ENHANCER PROTEIN"/>
    <property type="match status" value="1"/>
</dbReference>
<feature type="compositionally biased region" description="Pro residues" evidence="5">
    <location>
        <begin position="142"/>
        <end position="152"/>
    </location>
</feature>
<accession>Q4SHK2</accession>
<feature type="non-terminal residue" evidence="7">
    <location>
        <position position="1"/>
    </location>
</feature>
<reference evidence="7" key="2">
    <citation type="submission" date="2004-02" db="EMBL/GenBank/DDBJ databases">
        <authorList>
            <consortium name="Genoscope"/>
            <consortium name="Whitehead Institute Centre for Genome Research"/>
        </authorList>
    </citation>
    <scope>NUCLEOTIDE SEQUENCE</scope>
</reference>
<dbReference type="PANTHER" id="PTHR10814:SF24">
    <property type="entry name" value="TRANSDUCIN-LIKE ENHANCER PROTEIN 3"/>
    <property type="match status" value="1"/>
</dbReference>
<dbReference type="GO" id="GO:0005634">
    <property type="term" value="C:nucleus"/>
    <property type="evidence" value="ECO:0007669"/>
    <property type="project" value="UniProtKB-SubCell"/>
</dbReference>
<comment type="caution">
    <text evidence="7">The sequence shown here is derived from an EMBL/GenBank/DDBJ whole genome shotgun (WGS) entry which is preliminary data.</text>
</comment>
<dbReference type="GO" id="GO:0005667">
    <property type="term" value="C:transcription regulator complex"/>
    <property type="evidence" value="ECO:0007669"/>
    <property type="project" value="TreeGrafter"/>
</dbReference>
<evidence type="ECO:0000256" key="2">
    <source>
        <dbReference type="ARBA" id="ARBA00005969"/>
    </source>
</evidence>
<feature type="region of interest" description="Disordered" evidence="5">
    <location>
        <begin position="133"/>
        <end position="203"/>
    </location>
</feature>
<dbReference type="AlphaFoldDB" id="Q4SHK2"/>
<dbReference type="InterPro" id="IPR005617">
    <property type="entry name" value="Groucho/TLE_N"/>
</dbReference>
<dbReference type="InterPro" id="IPR009146">
    <property type="entry name" value="Groucho_enhance"/>
</dbReference>
<dbReference type="Pfam" id="PF03920">
    <property type="entry name" value="TLE_N"/>
    <property type="match status" value="1"/>
</dbReference>
<organism evidence="7">
    <name type="scientific">Tetraodon nigroviridis</name>
    <name type="common">Spotted green pufferfish</name>
    <name type="synonym">Chelonodon nigroviridis</name>
    <dbReference type="NCBI Taxonomy" id="99883"/>
    <lineage>
        <taxon>Eukaryota</taxon>
        <taxon>Metazoa</taxon>
        <taxon>Chordata</taxon>
        <taxon>Craniata</taxon>
        <taxon>Vertebrata</taxon>
        <taxon>Euteleostomi</taxon>
        <taxon>Actinopterygii</taxon>
        <taxon>Neopterygii</taxon>
        <taxon>Teleostei</taxon>
        <taxon>Neoteleostei</taxon>
        <taxon>Acanthomorphata</taxon>
        <taxon>Eupercaria</taxon>
        <taxon>Tetraodontiformes</taxon>
        <taxon>Tetradontoidea</taxon>
        <taxon>Tetraodontidae</taxon>
        <taxon>Tetraodon</taxon>
    </lineage>
</organism>
<evidence type="ECO:0000256" key="4">
    <source>
        <dbReference type="SAM" id="Coils"/>
    </source>
</evidence>